<evidence type="ECO:0000259" key="6">
    <source>
        <dbReference type="PROSITE" id="PS51900"/>
    </source>
</evidence>
<dbReference type="InterPro" id="IPR002104">
    <property type="entry name" value="Integrase_catalytic"/>
</dbReference>
<dbReference type="Gene3D" id="1.10.150.130">
    <property type="match status" value="1"/>
</dbReference>
<dbReference type="PANTHER" id="PTHR30349">
    <property type="entry name" value="PHAGE INTEGRASE-RELATED"/>
    <property type="match status" value="1"/>
</dbReference>
<evidence type="ECO:0000313" key="11">
    <source>
        <dbReference type="Proteomes" id="UP000261257"/>
    </source>
</evidence>
<dbReference type="PROSITE" id="PS51900">
    <property type="entry name" value="CB"/>
    <property type="match status" value="1"/>
</dbReference>
<evidence type="ECO:0000259" key="5">
    <source>
        <dbReference type="PROSITE" id="PS51898"/>
    </source>
</evidence>
<reference evidence="11 12" key="1">
    <citation type="submission" date="2018-08" db="EMBL/GenBank/DDBJ databases">
        <title>A genome reference for cultivated species of the human gut microbiota.</title>
        <authorList>
            <person name="Zou Y."/>
            <person name="Xue W."/>
            <person name="Luo G."/>
        </authorList>
    </citation>
    <scope>NUCLEOTIDE SEQUENCE [LARGE SCALE GENOMIC DNA]</scope>
    <source>
        <strain evidence="10 11">TF05-11AC</strain>
        <strain evidence="9 12">TM09-12</strain>
    </source>
</reference>
<dbReference type="Gene3D" id="1.10.443.10">
    <property type="entry name" value="Intergrase catalytic core"/>
    <property type="match status" value="1"/>
</dbReference>
<gene>
    <name evidence="7" type="ORF">CE91St55_41040</name>
    <name evidence="10" type="ORF">DXC39_15230</name>
    <name evidence="9" type="ORF">DXD79_21370</name>
    <name evidence="8" type="ORF">GNE07_25395</name>
</gene>
<dbReference type="OrthoDB" id="9785687at2"/>
<evidence type="ECO:0000313" key="9">
    <source>
        <dbReference type="EMBL" id="RGJ00371.1"/>
    </source>
</evidence>
<keyword evidence="2 4" id="KW-0238">DNA-binding</keyword>
<feature type="domain" description="Tyr recombinase" evidence="5">
    <location>
        <begin position="180"/>
        <end position="413"/>
    </location>
</feature>
<evidence type="ECO:0000313" key="10">
    <source>
        <dbReference type="EMBL" id="RGM03376.1"/>
    </source>
</evidence>
<protein>
    <submittedName>
        <fullName evidence="7">Site-specific integrase</fullName>
    </submittedName>
    <submittedName>
        <fullName evidence="8">Tyrosine-type recombinase/integrase</fullName>
    </submittedName>
</protein>
<dbReference type="PROSITE" id="PS51898">
    <property type="entry name" value="TYR_RECOMBINASE"/>
    <property type="match status" value="1"/>
</dbReference>
<dbReference type="EMBL" id="BQNJ01000001">
    <property type="protein sequence ID" value="GKH02123.1"/>
    <property type="molecule type" value="Genomic_DNA"/>
</dbReference>
<dbReference type="InterPro" id="IPR010998">
    <property type="entry name" value="Integrase_recombinase_N"/>
</dbReference>
<dbReference type="EMBL" id="QSSQ01000014">
    <property type="protein sequence ID" value="RGM03376.1"/>
    <property type="molecule type" value="Genomic_DNA"/>
</dbReference>
<proteinExistence type="inferred from homology"/>
<dbReference type="GO" id="GO:0006310">
    <property type="term" value="P:DNA recombination"/>
    <property type="evidence" value="ECO:0007669"/>
    <property type="project" value="UniProtKB-KW"/>
</dbReference>
<evidence type="ECO:0000256" key="2">
    <source>
        <dbReference type="ARBA" id="ARBA00023125"/>
    </source>
</evidence>
<name>A0A174SV07_9FIRM</name>
<comment type="similarity">
    <text evidence="1">Belongs to the 'phage' integrase family.</text>
</comment>
<dbReference type="PANTHER" id="PTHR30349:SF41">
    <property type="entry name" value="INTEGRASE_RECOMBINASE PROTEIN MJ0367-RELATED"/>
    <property type="match status" value="1"/>
</dbReference>
<dbReference type="InterPro" id="IPR013762">
    <property type="entry name" value="Integrase-like_cat_sf"/>
</dbReference>
<dbReference type="Proteomes" id="UP000261257">
    <property type="component" value="Unassembled WGS sequence"/>
</dbReference>
<dbReference type="Proteomes" id="UP001055091">
    <property type="component" value="Unassembled WGS sequence"/>
</dbReference>
<evidence type="ECO:0000313" key="13">
    <source>
        <dbReference type="Proteomes" id="UP000434223"/>
    </source>
</evidence>
<dbReference type="AlphaFoldDB" id="A0A174SV07"/>
<sequence>MASIVKRGKTYSVVYYEGEGKKRQQKWESGLTYSAAKAMKAKIEHEQAQQTAGDESKNRLKEMTISEFLYEFIEKYGYKKWAASTYDGNVGLLENYVHPHIGDKKLLSLTTKMIDDYYDFLEKEAEPATNMGKPTREHITASTIHDIHKILRCAFNLAVRWDYRKKNPFLNATLPEHKEQERVVLEPNQILKVLKYTCRPDNYDYYLIHCAVLIAIGCTIRGGEIGGLQWDRVHYEKMIFHIDRAIDRISKKNLKLPKVRILFKFPNLIPGAKTCIVLKQPKTDNSARDVDVPQMVLNSLQILRQMQEKLKAELGSDGYIDYNLVICQANGRPMMTEHLNKRFKEILVEMNDPEIKAEEIVFHSLRHTSATAKLFVSQGDFNSVMQAGGWANLEMLTRRYGKHSFQDNREKLAHKMDDFLGNGLEEAIGNDGGTGIAQPGAIEQALQTLFQTNPDLLIQVIQSVQSANKE</sequence>
<dbReference type="Pfam" id="PF00589">
    <property type="entry name" value="Phage_integrase"/>
    <property type="match status" value="1"/>
</dbReference>
<evidence type="ECO:0000313" key="12">
    <source>
        <dbReference type="Proteomes" id="UP000263014"/>
    </source>
</evidence>
<dbReference type="EMBL" id="QSON01000011">
    <property type="protein sequence ID" value="RGJ00371.1"/>
    <property type="molecule type" value="Genomic_DNA"/>
</dbReference>
<organism evidence="8 13">
    <name type="scientific">Hungatella hathewayi</name>
    <dbReference type="NCBI Taxonomy" id="154046"/>
    <lineage>
        <taxon>Bacteria</taxon>
        <taxon>Bacillati</taxon>
        <taxon>Bacillota</taxon>
        <taxon>Clostridia</taxon>
        <taxon>Lachnospirales</taxon>
        <taxon>Lachnospiraceae</taxon>
        <taxon>Hungatella</taxon>
    </lineage>
</organism>
<evidence type="ECO:0000256" key="1">
    <source>
        <dbReference type="ARBA" id="ARBA00008857"/>
    </source>
</evidence>
<evidence type="ECO:0000313" key="8">
    <source>
        <dbReference type="EMBL" id="MUB66359.1"/>
    </source>
</evidence>
<dbReference type="Pfam" id="PF13102">
    <property type="entry name" value="Phage_int_SAM_5"/>
    <property type="match status" value="1"/>
</dbReference>
<evidence type="ECO:0000256" key="4">
    <source>
        <dbReference type="PROSITE-ProRule" id="PRU01248"/>
    </source>
</evidence>
<dbReference type="InterPro" id="IPR044068">
    <property type="entry name" value="CB"/>
</dbReference>
<dbReference type="EMBL" id="WNME01000025">
    <property type="protein sequence ID" value="MUB66359.1"/>
    <property type="molecule type" value="Genomic_DNA"/>
</dbReference>
<dbReference type="SUPFAM" id="SSF56349">
    <property type="entry name" value="DNA breaking-rejoining enzymes"/>
    <property type="match status" value="1"/>
</dbReference>
<dbReference type="RefSeq" id="WP_081034882.1">
    <property type="nucleotide sequence ID" value="NZ_BQNJ01000001.1"/>
</dbReference>
<feature type="domain" description="Core-binding (CB)" evidence="6">
    <location>
        <begin position="63"/>
        <end position="159"/>
    </location>
</feature>
<evidence type="ECO:0000313" key="7">
    <source>
        <dbReference type="EMBL" id="GKH02123.1"/>
    </source>
</evidence>
<evidence type="ECO:0000256" key="3">
    <source>
        <dbReference type="ARBA" id="ARBA00023172"/>
    </source>
</evidence>
<reference evidence="7" key="3">
    <citation type="submission" date="2022-01" db="EMBL/GenBank/DDBJ databases">
        <title>Novel bile acid biosynthetic pathways are enriched in the microbiome of centenarians.</title>
        <authorList>
            <person name="Sato Y."/>
            <person name="Atarashi K."/>
            <person name="Plichta R.D."/>
            <person name="Arai Y."/>
            <person name="Sasajima S."/>
            <person name="Kearney M.S."/>
            <person name="Suda W."/>
            <person name="Takeshita K."/>
            <person name="Sasaki T."/>
            <person name="Okamoto S."/>
            <person name="Skelly N.A."/>
            <person name="Okamura Y."/>
            <person name="Vlamakis H."/>
            <person name="Li Y."/>
            <person name="Tanoue T."/>
            <person name="Takei H."/>
            <person name="Nittono H."/>
            <person name="Narushima S."/>
            <person name="Irie J."/>
            <person name="Itoh H."/>
            <person name="Moriya K."/>
            <person name="Sugiura Y."/>
            <person name="Suematsu M."/>
            <person name="Moritoki N."/>
            <person name="Shibata S."/>
            <person name="Littman R.D."/>
            <person name="Fischbach A.M."/>
            <person name="Uwamino Y."/>
            <person name="Inoue T."/>
            <person name="Honda A."/>
            <person name="Hattori M."/>
            <person name="Murai T."/>
            <person name="Xavier J.R."/>
            <person name="Hirose N."/>
            <person name="Honda K."/>
        </authorList>
    </citation>
    <scope>NUCLEOTIDE SEQUENCE</scope>
    <source>
        <strain evidence="7">CE91-St55</strain>
    </source>
</reference>
<dbReference type="InterPro" id="IPR025269">
    <property type="entry name" value="SAM-like_dom"/>
</dbReference>
<dbReference type="InterPro" id="IPR011010">
    <property type="entry name" value="DNA_brk_join_enz"/>
</dbReference>
<dbReference type="GO" id="GO:0015074">
    <property type="term" value="P:DNA integration"/>
    <property type="evidence" value="ECO:0007669"/>
    <property type="project" value="InterPro"/>
</dbReference>
<dbReference type="InterPro" id="IPR050090">
    <property type="entry name" value="Tyrosine_recombinase_XerCD"/>
</dbReference>
<reference evidence="8 13" key="2">
    <citation type="submission" date="2019-09" db="EMBL/GenBank/DDBJ databases">
        <title>Draft genome sequencing of Hungatella hathewayi 123Y-2.</title>
        <authorList>
            <person name="Lv Q."/>
            <person name="Li S."/>
        </authorList>
    </citation>
    <scope>NUCLEOTIDE SEQUENCE [LARGE SCALE GENOMIC DNA]</scope>
    <source>
        <strain evidence="8 13">123Y-2</strain>
    </source>
</reference>
<dbReference type="GO" id="GO:0003677">
    <property type="term" value="F:DNA binding"/>
    <property type="evidence" value="ECO:0007669"/>
    <property type="project" value="UniProtKB-UniRule"/>
</dbReference>
<dbReference type="Proteomes" id="UP000434223">
    <property type="component" value="Unassembled WGS sequence"/>
</dbReference>
<keyword evidence="3" id="KW-0233">DNA recombination</keyword>
<dbReference type="Proteomes" id="UP000263014">
    <property type="component" value="Unassembled WGS sequence"/>
</dbReference>
<accession>A0A174SV07</accession>
<comment type="caution">
    <text evidence="8">The sequence shown here is derived from an EMBL/GenBank/DDBJ whole genome shotgun (WGS) entry which is preliminary data.</text>
</comment>